<feature type="transmembrane region" description="Helical" evidence="1">
    <location>
        <begin position="41"/>
        <end position="60"/>
    </location>
</feature>
<keyword evidence="1" id="KW-0812">Transmembrane</keyword>
<dbReference type="RefSeq" id="WP_219237750.1">
    <property type="nucleotide sequence ID" value="NZ_JAHWZX010000005.1"/>
</dbReference>
<keyword evidence="3" id="KW-1185">Reference proteome</keyword>
<evidence type="ECO:0000313" key="2">
    <source>
        <dbReference type="EMBL" id="MBW4330629.1"/>
    </source>
</evidence>
<keyword evidence="1" id="KW-1133">Transmembrane helix</keyword>
<dbReference type="EMBL" id="JAHWZX010000005">
    <property type="protein sequence ID" value="MBW4330629.1"/>
    <property type="molecule type" value="Genomic_DNA"/>
</dbReference>
<dbReference type="Proteomes" id="UP001197214">
    <property type="component" value="Unassembled WGS sequence"/>
</dbReference>
<organism evidence="2 3">
    <name type="scientific">Stakelama flava</name>
    <dbReference type="NCBI Taxonomy" id="2860338"/>
    <lineage>
        <taxon>Bacteria</taxon>
        <taxon>Pseudomonadati</taxon>
        <taxon>Pseudomonadota</taxon>
        <taxon>Alphaproteobacteria</taxon>
        <taxon>Sphingomonadales</taxon>
        <taxon>Sphingomonadaceae</taxon>
        <taxon>Stakelama</taxon>
    </lineage>
</organism>
<dbReference type="PROSITE" id="PS51257">
    <property type="entry name" value="PROKAR_LIPOPROTEIN"/>
    <property type="match status" value="1"/>
</dbReference>
<comment type="caution">
    <text evidence="2">The sequence shown here is derived from an EMBL/GenBank/DDBJ whole genome shotgun (WGS) entry which is preliminary data.</text>
</comment>
<reference evidence="2 3" key="1">
    <citation type="submission" date="2021-07" db="EMBL/GenBank/DDBJ databases">
        <title>Stakelama flava sp. nov., a novel endophytic bacterium isolated from branch of Kandelia candel.</title>
        <authorList>
            <person name="Tuo L."/>
        </authorList>
    </citation>
    <scope>NUCLEOTIDE SEQUENCE [LARGE SCALE GENOMIC DNA]</scope>
    <source>
        <strain evidence="2 3">CBK3Z-3</strain>
    </source>
</reference>
<evidence type="ECO:0000313" key="3">
    <source>
        <dbReference type="Proteomes" id="UP001197214"/>
    </source>
</evidence>
<keyword evidence="1" id="KW-0472">Membrane</keyword>
<accession>A0ABS6XK98</accession>
<feature type="transmembrane region" description="Helical" evidence="1">
    <location>
        <begin position="12"/>
        <end position="35"/>
    </location>
</feature>
<evidence type="ECO:0000256" key="1">
    <source>
        <dbReference type="SAM" id="Phobius"/>
    </source>
</evidence>
<proteinExistence type="predicted"/>
<gene>
    <name evidence="2" type="ORF">KY084_07030</name>
</gene>
<sequence>MDRPDTRATPIDSILFGYGPMLPFIAATIACMALPAPWPGIAMWLVTIWGAMILTFVGGVRRGFGFGDHSASTAVEIATMLLYFCTAGVALLLPWPRASLLLLAGGFAIAAILDTRAARSGDAPAHFAALRIPQFGIATLCLIAIGVSV</sequence>
<dbReference type="Pfam" id="PF11911">
    <property type="entry name" value="DUF3429"/>
    <property type="match status" value="1"/>
</dbReference>
<dbReference type="InterPro" id="IPR021836">
    <property type="entry name" value="DUF3429"/>
</dbReference>
<feature type="transmembrane region" description="Helical" evidence="1">
    <location>
        <begin position="72"/>
        <end position="92"/>
    </location>
</feature>
<protein>
    <submittedName>
        <fullName evidence="2">DUF3429 domain-containing protein</fullName>
    </submittedName>
</protein>
<name>A0ABS6XK98_9SPHN</name>